<dbReference type="Gramene" id="Pp3c19_10010V3.2">
    <property type="protein sequence ID" value="PAC:32938448.CDS.1"/>
    <property type="gene ID" value="Pp3c19_10010"/>
</dbReference>
<dbReference type="Proteomes" id="UP000006727">
    <property type="component" value="Chromosome 19"/>
</dbReference>
<dbReference type="Gramene" id="Pp3c19_10010V3.1">
    <property type="protein sequence ID" value="PAC:32938447.CDS.1"/>
    <property type="gene ID" value="Pp3c19_10010"/>
</dbReference>
<sequence>MLLLSLIKSNSDDRIPGCQHSSSISIQRHRRHDAFGDAEVVTGANCARNSFGWCALCPGPTVATGCSLELLAQPLDDADVIRGISKIMCRMNPNLRC</sequence>
<dbReference type="EMBL" id="ABEU02000019">
    <property type="protein sequence ID" value="PNR34132.1"/>
    <property type="molecule type" value="Genomic_DNA"/>
</dbReference>
<dbReference type="EnsemblPlants" id="Pp3c19_10010V3.2">
    <property type="protein sequence ID" value="PAC:32938448.CDS.1"/>
    <property type="gene ID" value="Pp3c19_10010"/>
</dbReference>
<dbReference type="PaxDb" id="3218-PP1S174_85V6.1"/>
<keyword evidence="3" id="KW-1185">Reference proteome</keyword>
<reference evidence="1 3" key="2">
    <citation type="journal article" date="2018" name="Plant J.">
        <title>The Physcomitrella patens chromosome-scale assembly reveals moss genome structure and evolution.</title>
        <authorList>
            <person name="Lang D."/>
            <person name="Ullrich K.K."/>
            <person name="Murat F."/>
            <person name="Fuchs J."/>
            <person name="Jenkins J."/>
            <person name="Haas F.B."/>
            <person name="Piednoel M."/>
            <person name="Gundlach H."/>
            <person name="Van Bel M."/>
            <person name="Meyberg R."/>
            <person name="Vives C."/>
            <person name="Morata J."/>
            <person name="Symeonidi A."/>
            <person name="Hiss M."/>
            <person name="Muchero W."/>
            <person name="Kamisugi Y."/>
            <person name="Saleh O."/>
            <person name="Blanc G."/>
            <person name="Decker E.L."/>
            <person name="van Gessel N."/>
            <person name="Grimwood J."/>
            <person name="Hayes R.D."/>
            <person name="Graham S.W."/>
            <person name="Gunter L.E."/>
            <person name="McDaniel S.F."/>
            <person name="Hoernstein S.N.W."/>
            <person name="Larsson A."/>
            <person name="Li F.W."/>
            <person name="Perroud P.F."/>
            <person name="Phillips J."/>
            <person name="Ranjan P."/>
            <person name="Rokshar D.S."/>
            <person name="Rothfels C.J."/>
            <person name="Schneider L."/>
            <person name="Shu S."/>
            <person name="Stevenson D.W."/>
            <person name="Thummler F."/>
            <person name="Tillich M."/>
            <person name="Villarreal Aguilar J.C."/>
            <person name="Widiez T."/>
            <person name="Wong G.K."/>
            <person name="Wymore A."/>
            <person name="Zhang Y."/>
            <person name="Zimmer A.D."/>
            <person name="Quatrano R.S."/>
            <person name="Mayer K.F.X."/>
            <person name="Goodstein D."/>
            <person name="Casacuberta J.M."/>
            <person name="Vandepoele K."/>
            <person name="Reski R."/>
            <person name="Cuming A.C."/>
            <person name="Tuskan G.A."/>
            <person name="Maumus F."/>
            <person name="Salse J."/>
            <person name="Schmutz J."/>
            <person name="Rensing S.A."/>
        </authorList>
    </citation>
    <scope>NUCLEOTIDE SEQUENCE [LARGE SCALE GENOMIC DNA]</scope>
    <source>
        <strain evidence="2 3">cv. Gransden 2004</strain>
    </source>
</reference>
<gene>
    <name evidence="1" type="ORF">PHYPA_023949</name>
</gene>
<reference evidence="1 3" key="1">
    <citation type="journal article" date="2008" name="Science">
        <title>The Physcomitrella genome reveals evolutionary insights into the conquest of land by plants.</title>
        <authorList>
            <person name="Rensing S."/>
            <person name="Lang D."/>
            <person name="Zimmer A."/>
            <person name="Terry A."/>
            <person name="Salamov A."/>
            <person name="Shapiro H."/>
            <person name="Nishiyama T."/>
            <person name="Perroud P.-F."/>
            <person name="Lindquist E."/>
            <person name="Kamisugi Y."/>
            <person name="Tanahashi T."/>
            <person name="Sakakibara K."/>
            <person name="Fujita T."/>
            <person name="Oishi K."/>
            <person name="Shin-I T."/>
            <person name="Kuroki Y."/>
            <person name="Toyoda A."/>
            <person name="Suzuki Y."/>
            <person name="Hashimoto A."/>
            <person name="Yamaguchi K."/>
            <person name="Sugano A."/>
            <person name="Kohara Y."/>
            <person name="Fujiyama A."/>
            <person name="Anterola A."/>
            <person name="Aoki S."/>
            <person name="Ashton N."/>
            <person name="Barbazuk W.B."/>
            <person name="Barker E."/>
            <person name="Bennetzen J."/>
            <person name="Bezanilla M."/>
            <person name="Blankenship R."/>
            <person name="Cho S.H."/>
            <person name="Dutcher S."/>
            <person name="Estelle M."/>
            <person name="Fawcett J.A."/>
            <person name="Gundlach H."/>
            <person name="Hanada K."/>
            <person name="Heyl A."/>
            <person name="Hicks K.A."/>
            <person name="Hugh J."/>
            <person name="Lohr M."/>
            <person name="Mayer K."/>
            <person name="Melkozernov A."/>
            <person name="Murata T."/>
            <person name="Nelson D."/>
            <person name="Pils B."/>
            <person name="Prigge M."/>
            <person name="Reiss B."/>
            <person name="Renner T."/>
            <person name="Rombauts S."/>
            <person name="Rushton P."/>
            <person name="Sanderfoot A."/>
            <person name="Schween G."/>
            <person name="Shiu S.-H."/>
            <person name="Stueber K."/>
            <person name="Theodoulou F.L."/>
            <person name="Tu H."/>
            <person name="Van de Peer Y."/>
            <person name="Verrier P.J."/>
            <person name="Waters E."/>
            <person name="Wood A."/>
            <person name="Yang L."/>
            <person name="Cove D."/>
            <person name="Cuming A."/>
            <person name="Hasebe M."/>
            <person name="Lucas S."/>
            <person name="Mishler D.B."/>
            <person name="Reski R."/>
            <person name="Grigoriev I."/>
            <person name="Quatrano R.S."/>
            <person name="Boore J.L."/>
        </authorList>
    </citation>
    <scope>NUCLEOTIDE SEQUENCE [LARGE SCALE GENOMIC DNA]</scope>
    <source>
        <strain evidence="2 3">cv. Gransden 2004</strain>
    </source>
</reference>
<organism evidence="1">
    <name type="scientific">Physcomitrium patens</name>
    <name type="common">Spreading-leaved earth moss</name>
    <name type="synonym">Physcomitrella patens</name>
    <dbReference type="NCBI Taxonomy" id="3218"/>
    <lineage>
        <taxon>Eukaryota</taxon>
        <taxon>Viridiplantae</taxon>
        <taxon>Streptophyta</taxon>
        <taxon>Embryophyta</taxon>
        <taxon>Bryophyta</taxon>
        <taxon>Bryophytina</taxon>
        <taxon>Bryopsida</taxon>
        <taxon>Funariidae</taxon>
        <taxon>Funariales</taxon>
        <taxon>Funariaceae</taxon>
        <taxon>Physcomitrium</taxon>
    </lineage>
</organism>
<protein>
    <submittedName>
        <fullName evidence="1 2">Uncharacterized protein</fullName>
    </submittedName>
</protein>
<reference evidence="2" key="3">
    <citation type="submission" date="2020-12" db="UniProtKB">
        <authorList>
            <consortium name="EnsemblPlants"/>
        </authorList>
    </citation>
    <scope>IDENTIFICATION</scope>
</reference>
<dbReference type="InParanoid" id="A0A2K1IXX2"/>
<dbReference type="AlphaFoldDB" id="A0A2K1IXX2"/>
<evidence type="ECO:0000313" key="3">
    <source>
        <dbReference type="Proteomes" id="UP000006727"/>
    </source>
</evidence>
<name>A0A2K1IXX2_PHYPA</name>
<evidence type="ECO:0000313" key="2">
    <source>
        <dbReference type="EnsemblPlants" id="PAC:32938447.CDS.1"/>
    </source>
</evidence>
<dbReference type="EnsemblPlants" id="Pp3c19_10010V3.1">
    <property type="protein sequence ID" value="PAC:32938447.CDS.1"/>
    <property type="gene ID" value="Pp3c19_10010"/>
</dbReference>
<proteinExistence type="predicted"/>
<accession>A0A2K1IXX2</accession>
<evidence type="ECO:0000313" key="1">
    <source>
        <dbReference type="EMBL" id="PNR34132.1"/>
    </source>
</evidence>